<sequence length="65" mass="7027">MKIEATSLALRGRDHSELEHAGKPLARAREAVLQAVVVRQDLAAQASTFSPSGVSPTKRRLRCTS</sequence>
<gene>
    <name evidence="1" type="ORF">K6K41_18300</name>
</gene>
<evidence type="ECO:0000313" key="1">
    <source>
        <dbReference type="EMBL" id="QZN98859.1"/>
    </source>
</evidence>
<proteinExistence type="predicted"/>
<name>A0A9E6R7S4_9HYPH</name>
<dbReference type="EMBL" id="CP081869">
    <property type="protein sequence ID" value="QZN98859.1"/>
    <property type="molecule type" value="Genomic_DNA"/>
</dbReference>
<evidence type="ECO:0000313" key="2">
    <source>
        <dbReference type="Proteomes" id="UP000825701"/>
    </source>
</evidence>
<accession>A0A9E6R7S4</accession>
<organism evidence="1 2">
    <name type="scientific">Chenggangzhangella methanolivorans</name>
    <dbReference type="NCBI Taxonomy" id="1437009"/>
    <lineage>
        <taxon>Bacteria</taxon>
        <taxon>Pseudomonadati</taxon>
        <taxon>Pseudomonadota</taxon>
        <taxon>Alphaproteobacteria</taxon>
        <taxon>Hyphomicrobiales</taxon>
        <taxon>Methylopilaceae</taxon>
        <taxon>Chenggangzhangella</taxon>
    </lineage>
</organism>
<keyword evidence="2" id="KW-1185">Reference proteome</keyword>
<dbReference type="AlphaFoldDB" id="A0A9E6R7S4"/>
<dbReference type="RefSeq" id="WP_261401847.1">
    <property type="nucleotide sequence ID" value="NZ_CP081869.1"/>
</dbReference>
<protein>
    <submittedName>
        <fullName evidence="1">Uncharacterized protein</fullName>
    </submittedName>
</protein>
<dbReference type="KEGG" id="cmet:K6K41_18300"/>
<reference evidence="1" key="1">
    <citation type="submission" date="2021-08" db="EMBL/GenBank/DDBJ databases">
        <authorList>
            <person name="Zhang H."/>
            <person name="Xu M."/>
            <person name="Yu Z."/>
            <person name="Yang L."/>
            <person name="Cai Y."/>
        </authorList>
    </citation>
    <scope>NUCLEOTIDE SEQUENCE</scope>
    <source>
        <strain evidence="1">CHL1</strain>
    </source>
</reference>
<dbReference type="Proteomes" id="UP000825701">
    <property type="component" value="Chromosome"/>
</dbReference>